<accession>G0R0P3</accession>
<gene>
    <name evidence="6" type="ORF">IMG5_166010</name>
</gene>
<dbReference type="OrthoDB" id="448448at2759"/>
<evidence type="ECO:0000259" key="5">
    <source>
        <dbReference type="PROSITE" id="PS51194"/>
    </source>
</evidence>
<organism evidence="6 7">
    <name type="scientific">Ichthyophthirius multifiliis</name>
    <name type="common">White spot disease agent</name>
    <name type="synonym">Ich</name>
    <dbReference type="NCBI Taxonomy" id="5932"/>
    <lineage>
        <taxon>Eukaryota</taxon>
        <taxon>Sar</taxon>
        <taxon>Alveolata</taxon>
        <taxon>Ciliophora</taxon>
        <taxon>Intramacronucleata</taxon>
        <taxon>Oligohymenophorea</taxon>
        <taxon>Hymenostomatida</taxon>
        <taxon>Ophryoglenina</taxon>
        <taxon>Ichthyophthirius</taxon>
    </lineage>
</organism>
<feature type="compositionally biased region" description="Low complexity" evidence="4">
    <location>
        <begin position="127"/>
        <end position="140"/>
    </location>
</feature>
<reference evidence="6 7" key="1">
    <citation type="submission" date="2011-07" db="EMBL/GenBank/DDBJ databases">
        <authorList>
            <person name="Coyne R."/>
            <person name="Brami D."/>
            <person name="Johnson J."/>
            <person name="Hostetler J."/>
            <person name="Hannick L."/>
            <person name="Clark T."/>
            <person name="Cassidy-Hanley D."/>
            <person name="Inman J."/>
        </authorList>
    </citation>
    <scope>NUCLEOTIDE SEQUENCE [LARGE SCALE GENOMIC DNA]</scope>
    <source>
        <strain evidence="6 7">G5</strain>
    </source>
</reference>
<evidence type="ECO:0000256" key="3">
    <source>
        <dbReference type="ARBA" id="ARBA00022840"/>
    </source>
</evidence>
<evidence type="ECO:0000256" key="1">
    <source>
        <dbReference type="ARBA" id="ARBA00022741"/>
    </source>
</evidence>
<dbReference type="GO" id="GO:0005524">
    <property type="term" value="F:ATP binding"/>
    <property type="evidence" value="ECO:0007669"/>
    <property type="project" value="UniProtKB-KW"/>
</dbReference>
<feature type="compositionally biased region" description="Acidic residues" evidence="4">
    <location>
        <begin position="92"/>
        <end position="102"/>
    </location>
</feature>
<name>G0R0P3_ICHMU</name>
<dbReference type="GO" id="GO:0004806">
    <property type="term" value="F:triacylglycerol lipase activity"/>
    <property type="evidence" value="ECO:0007669"/>
    <property type="project" value="UniProtKB-EC"/>
</dbReference>
<feature type="region of interest" description="Disordered" evidence="4">
    <location>
        <begin position="19"/>
        <end position="147"/>
    </location>
</feature>
<dbReference type="GeneID" id="14905051"/>
<dbReference type="Gene3D" id="3.40.50.300">
    <property type="entry name" value="P-loop containing nucleotide triphosphate hydrolases"/>
    <property type="match status" value="1"/>
</dbReference>
<dbReference type="InParanoid" id="G0R0P3"/>
<dbReference type="InterPro" id="IPR050628">
    <property type="entry name" value="SNF2_RAD54_helicase_TF"/>
</dbReference>
<evidence type="ECO:0000313" key="7">
    <source>
        <dbReference type="Proteomes" id="UP000008983"/>
    </source>
</evidence>
<dbReference type="PANTHER" id="PTHR45626:SF22">
    <property type="entry name" value="DNA REPAIR PROTEIN RAD5"/>
    <property type="match status" value="1"/>
</dbReference>
<dbReference type="GO" id="GO:0005634">
    <property type="term" value="C:nucleus"/>
    <property type="evidence" value="ECO:0007669"/>
    <property type="project" value="TreeGrafter"/>
</dbReference>
<dbReference type="RefSeq" id="XP_004030194.1">
    <property type="nucleotide sequence ID" value="XM_004030146.1"/>
</dbReference>
<dbReference type="InterPro" id="IPR027417">
    <property type="entry name" value="P-loop_NTPase"/>
</dbReference>
<keyword evidence="7" id="KW-1185">Reference proteome</keyword>
<dbReference type="SMART" id="SM00490">
    <property type="entry name" value="HELICc"/>
    <property type="match status" value="1"/>
</dbReference>
<dbReference type="InterPro" id="IPR001650">
    <property type="entry name" value="Helicase_C-like"/>
</dbReference>
<dbReference type="Proteomes" id="UP000008983">
    <property type="component" value="Unassembled WGS sequence"/>
</dbReference>
<dbReference type="eggNOG" id="KOG1001">
    <property type="taxonomic scope" value="Eukaryota"/>
</dbReference>
<protein>
    <submittedName>
        <fullName evidence="6">Snf2 family, putative</fullName>
        <ecNumber evidence="6">3.1.1.3</ecNumber>
    </submittedName>
</protein>
<feature type="compositionally biased region" description="Basic residues" evidence="4">
    <location>
        <begin position="72"/>
        <end position="88"/>
    </location>
</feature>
<evidence type="ECO:0000256" key="2">
    <source>
        <dbReference type="ARBA" id="ARBA00022801"/>
    </source>
</evidence>
<feature type="region of interest" description="Disordered" evidence="4">
    <location>
        <begin position="174"/>
        <end position="197"/>
    </location>
</feature>
<evidence type="ECO:0000313" key="6">
    <source>
        <dbReference type="EMBL" id="EGR28958.1"/>
    </source>
</evidence>
<dbReference type="Pfam" id="PF00176">
    <property type="entry name" value="SNF2-rel_dom"/>
    <property type="match status" value="1"/>
</dbReference>
<dbReference type="GO" id="GO:0006281">
    <property type="term" value="P:DNA repair"/>
    <property type="evidence" value="ECO:0007669"/>
    <property type="project" value="TreeGrafter"/>
</dbReference>
<keyword evidence="3" id="KW-0067">ATP-binding</keyword>
<dbReference type="InterPro" id="IPR049730">
    <property type="entry name" value="SNF2/RAD54-like_C"/>
</dbReference>
<feature type="domain" description="Helicase C-terminal" evidence="5">
    <location>
        <begin position="717"/>
        <end position="881"/>
    </location>
</feature>
<dbReference type="AlphaFoldDB" id="G0R0P3"/>
<evidence type="ECO:0000256" key="4">
    <source>
        <dbReference type="SAM" id="MobiDB-lite"/>
    </source>
</evidence>
<dbReference type="STRING" id="857967.G0R0P3"/>
<dbReference type="CDD" id="cd18793">
    <property type="entry name" value="SF2_C_SNF"/>
    <property type="match status" value="1"/>
</dbReference>
<dbReference type="EMBL" id="GL984199">
    <property type="protein sequence ID" value="EGR28958.1"/>
    <property type="molecule type" value="Genomic_DNA"/>
</dbReference>
<feature type="region of interest" description="Disordered" evidence="4">
    <location>
        <begin position="378"/>
        <end position="402"/>
    </location>
</feature>
<dbReference type="SUPFAM" id="SSF52540">
    <property type="entry name" value="P-loop containing nucleoside triphosphate hydrolases"/>
    <property type="match status" value="2"/>
</dbReference>
<dbReference type="PROSITE" id="PS51194">
    <property type="entry name" value="HELICASE_CTER"/>
    <property type="match status" value="1"/>
</dbReference>
<keyword evidence="2 6" id="KW-0378">Hydrolase</keyword>
<dbReference type="PANTHER" id="PTHR45626">
    <property type="entry name" value="TRANSCRIPTION TERMINATION FACTOR 2-RELATED"/>
    <property type="match status" value="1"/>
</dbReference>
<dbReference type="InterPro" id="IPR038718">
    <property type="entry name" value="SNF2-like_sf"/>
</dbReference>
<dbReference type="InterPro" id="IPR000330">
    <property type="entry name" value="SNF2_N"/>
</dbReference>
<dbReference type="Gene3D" id="3.40.50.10810">
    <property type="entry name" value="Tandem AAA-ATPase domain"/>
    <property type="match status" value="1"/>
</dbReference>
<dbReference type="EC" id="3.1.1.3" evidence="6"/>
<sequence length="885" mass="104691">MNNQFKQQCQLIEEEVIPQKTRSLRRSNRQTKNTKPVLDDFQYKSEEEDEEEFQQEQIYQTRYTSNANKIKQAPKQKQNKQQNNKKAKNNKDDEDFQIESQEESSSYSQEEHQKFQPESSSESMHIFNDNSQNNENNFENDYSEESSHNANTFRQYFSLRSVEQILKEQVKLKQERKKKKNEGVNQNEITEEKTKINNNNKRTRKEFEKQNKIVNLFNVPQLKINQWPKYIGSIQIKAKIQFEIHNYMRKVEFIKMKQWAVSVAQNLEKGQSLEVDFRPIDENRNTNLTLGLRASKMHTNISLNQQTFGIFEHNFCEVWNLLAHKNYITIDAFCLNPYESSNVLDQSKAFDVMLDVYLNQDFVKNPILLVSKHEELDEKVEKEEQEEEKAKSKQKRTKQDMTTQQIQQHWDMDYIRYMKEVIPLFISLMKLNITISPLIQLKKKNQFELIKFLALKRAHSTLPPTFVLKNEKMRDYYSKSAPEVLQNAIPLYLYDNLEALSDMDFEYGDMNENTRVSLGLVKEEEKIKDEEMIKLNEQFVNCNQSKYFILTETPKTMSCQLFDYQKQGLSWLIYREGKISKKELYALHIEKYEEDRELNPFFQEVELPDGYKFYHNVFSGYICENFVKAKHTYGGILADQMGLGKTLMSLALIHHDIKNQRNFQKKNKKNAGTLIVMPLTIENIQHGQEDSNDQNDEALMKYNFNNPNNISGSKVIEILKIIEQIHKKNEKVVVFTQWIGMINILDHQLYTKKIPYERLDGTIKISEKERISRKFENNENNNNQTTVLLASIKTASLGLNLVAANNVILCDPWWNPSVEDQAIERVHRIGQKKEVFVWRIICENTIEEKVIELHDKKKQMIQKALSSNEFQRKEDAMHDLEFLLN</sequence>
<dbReference type="GO" id="GO:0008094">
    <property type="term" value="F:ATP-dependent activity, acting on DNA"/>
    <property type="evidence" value="ECO:0007669"/>
    <property type="project" value="TreeGrafter"/>
</dbReference>
<keyword evidence="1" id="KW-0547">Nucleotide-binding</keyword>
<proteinExistence type="predicted"/>
<dbReference type="Pfam" id="PF00271">
    <property type="entry name" value="Helicase_C"/>
    <property type="match status" value="1"/>
</dbReference>